<dbReference type="Proteomes" id="UP000649617">
    <property type="component" value="Unassembled WGS sequence"/>
</dbReference>
<keyword evidence="2" id="KW-1185">Reference proteome</keyword>
<sequence length="118" mass="13418">RRGALTEDRNALAERYSPTRRYSSFQDHKKCQQMLDNIEMPTHCALLLRSGKEYHCPKRLGLSLSNLPPVPHAIQSARAGKQESPKPLHFGAVTARESISVRSRLERKQAVRMSEPLQ</sequence>
<evidence type="ECO:0000313" key="1">
    <source>
        <dbReference type="EMBL" id="CAE7458244.1"/>
    </source>
</evidence>
<name>A0A812RYD3_SYMPI</name>
<accession>A0A812RYD3</accession>
<dbReference type="OrthoDB" id="427950at2759"/>
<reference evidence="1" key="1">
    <citation type="submission" date="2021-02" db="EMBL/GenBank/DDBJ databases">
        <authorList>
            <person name="Dougan E. K."/>
            <person name="Rhodes N."/>
            <person name="Thang M."/>
            <person name="Chan C."/>
        </authorList>
    </citation>
    <scope>NUCLEOTIDE SEQUENCE</scope>
</reference>
<gene>
    <name evidence="1" type="ORF">SPIL2461_LOCUS11305</name>
</gene>
<comment type="caution">
    <text evidence="1">The sequence shown here is derived from an EMBL/GenBank/DDBJ whole genome shotgun (WGS) entry which is preliminary data.</text>
</comment>
<feature type="non-terminal residue" evidence="1">
    <location>
        <position position="118"/>
    </location>
</feature>
<dbReference type="EMBL" id="CAJNIZ010022135">
    <property type="protein sequence ID" value="CAE7458244.1"/>
    <property type="molecule type" value="Genomic_DNA"/>
</dbReference>
<evidence type="ECO:0000313" key="2">
    <source>
        <dbReference type="Proteomes" id="UP000649617"/>
    </source>
</evidence>
<organism evidence="1 2">
    <name type="scientific">Symbiodinium pilosum</name>
    <name type="common">Dinoflagellate</name>
    <dbReference type="NCBI Taxonomy" id="2952"/>
    <lineage>
        <taxon>Eukaryota</taxon>
        <taxon>Sar</taxon>
        <taxon>Alveolata</taxon>
        <taxon>Dinophyceae</taxon>
        <taxon>Suessiales</taxon>
        <taxon>Symbiodiniaceae</taxon>
        <taxon>Symbiodinium</taxon>
    </lineage>
</organism>
<dbReference type="AlphaFoldDB" id="A0A812RYD3"/>
<protein>
    <submittedName>
        <fullName evidence="1">Uncharacterized protein</fullName>
    </submittedName>
</protein>
<feature type="non-terminal residue" evidence="1">
    <location>
        <position position="1"/>
    </location>
</feature>
<proteinExistence type="predicted"/>